<dbReference type="PANTHER" id="PTHR21683">
    <property type="entry name" value="COILED-COIL DOMAIN-CONTAINING PROTEIN 42 LIKE-2-LIKE-RELATED"/>
    <property type="match status" value="1"/>
</dbReference>
<evidence type="ECO:0000256" key="1">
    <source>
        <dbReference type="SAM" id="MobiDB-lite"/>
    </source>
</evidence>
<dbReference type="RefSeq" id="XP_037601075.1">
    <property type="nucleotide sequence ID" value="XM_037745147.1"/>
</dbReference>
<dbReference type="Proteomes" id="UP000233040">
    <property type="component" value="Unassembled WGS sequence"/>
</dbReference>
<feature type="compositionally biased region" description="Basic residues" evidence="1">
    <location>
        <begin position="240"/>
        <end position="250"/>
    </location>
</feature>
<reference evidence="2" key="2">
    <citation type="submission" date="2025-09" db="UniProtKB">
        <authorList>
            <consortium name="Ensembl"/>
        </authorList>
    </citation>
    <scope>IDENTIFICATION</scope>
</reference>
<evidence type="ECO:0000313" key="2">
    <source>
        <dbReference type="Ensembl" id="ENSCCAP00000005959.1"/>
    </source>
</evidence>
<proteinExistence type="predicted"/>
<organism evidence="2 3">
    <name type="scientific">Cebus imitator</name>
    <name type="common">Panamanian white-faced capuchin</name>
    <name type="synonym">Cebus capucinus imitator</name>
    <dbReference type="NCBI Taxonomy" id="2715852"/>
    <lineage>
        <taxon>Eukaryota</taxon>
        <taxon>Metazoa</taxon>
        <taxon>Chordata</taxon>
        <taxon>Craniata</taxon>
        <taxon>Vertebrata</taxon>
        <taxon>Euteleostomi</taxon>
        <taxon>Mammalia</taxon>
        <taxon>Eutheria</taxon>
        <taxon>Euarchontoglires</taxon>
        <taxon>Primates</taxon>
        <taxon>Haplorrhini</taxon>
        <taxon>Platyrrhini</taxon>
        <taxon>Cebidae</taxon>
        <taxon>Cebinae</taxon>
        <taxon>Cebus</taxon>
    </lineage>
</organism>
<accession>A0A2K5PQP2</accession>
<name>A0A2K5PQP2_CEBIM</name>
<dbReference type="PANTHER" id="PTHR21683:SF18">
    <property type="entry name" value="COILED-COIL DOMAIN-CONTAINING PROTEIN 42 HOMOLOG"/>
    <property type="match status" value="1"/>
</dbReference>
<dbReference type="InterPro" id="IPR051147">
    <property type="entry name" value="CFAP_domain-containing"/>
</dbReference>
<feature type="region of interest" description="Disordered" evidence="1">
    <location>
        <begin position="240"/>
        <end position="271"/>
    </location>
</feature>
<reference evidence="2" key="1">
    <citation type="submission" date="2025-08" db="UniProtKB">
        <authorList>
            <consortium name="Ensembl"/>
        </authorList>
    </citation>
    <scope>IDENTIFICATION</scope>
</reference>
<dbReference type="GeneTree" id="ENSGT00510000049662"/>
<evidence type="ECO:0000313" key="3">
    <source>
        <dbReference type="Proteomes" id="UP000233040"/>
    </source>
</evidence>
<protein>
    <submittedName>
        <fullName evidence="2">Coiled-coil domain containing 197</fullName>
    </submittedName>
</protein>
<dbReference type="KEGG" id="cimi:108316867"/>
<gene>
    <name evidence="2" type="primary">CCDC197</name>
</gene>
<dbReference type="CTD" id="256369"/>
<dbReference type="STRING" id="9516.ENSCCAP00000005959"/>
<sequence>MDTGQRAGPSNPGDKEGDVQVLRQELHQLQAKQKKLKREVEKHKFFEDYLIEVLEKIPEGCTGWEEPELGLVEAMVKHYGKLIAASQDMQMRLDAFSQMSQAVRRSLESLEEDHRALVPSLKIQLCQLQKKCRRKQEQWWQLKHGVTYQKDTDFDIHTHTSSSCNDQLLSYMQMTINNMAQQCCPSARGMPKRMSLFSKLDLIKEFMFDKMETVRVITLLMEPRVCRSWDSLRDQELRRHPRPFRKHPRSRLSTPRTPFPSPRTSECSSLH</sequence>
<dbReference type="Ensembl" id="ENSCCAT00000023320.1">
    <property type="protein sequence ID" value="ENSCCAP00000005959.1"/>
    <property type="gene ID" value="ENSCCAG00000020750.1"/>
</dbReference>
<dbReference type="AlphaFoldDB" id="A0A2K5PQP2"/>
<keyword evidence="3" id="KW-1185">Reference proteome</keyword>
<dbReference type="OMA" id="CWSWDSF"/>
<dbReference type="GeneID" id="108316867"/>